<gene>
    <name evidence="3" type="ORF">SAMN02745823_02920</name>
</gene>
<dbReference type="EMBL" id="FQXV01000011">
    <property type="protein sequence ID" value="SHI16346.1"/>
    <property type="molecule type" value="Genomic_DNA"/>
</dbReference>
<evidence type="ECO:0000256" key="1">
    <source>
        <dbReference type="SAM" id="MobiDB-lite"/>
    </source>
</evidence>
<dbReference type="STRING" id="1123282.SAMN02745823_02920"/>
<keyword evidence="2" id="KW-0812">Transmembrane</keyword>
<sequence length="107" mass="12031">MVFTGLIIGIAAFLIIGVFHPIIIKCEYYFTDKVWPVFLAIGIIAVAASCFVHLIIVSAILAIFGCTCLWSIIELKEQRERVKKGWFPANPKRRPRSLNKDTSSCCK</sequence>
<dbReference type="InterPro" id="IPR027890">
    <property type="entry name" value="DUF4491"/>
</dbReference>
<evidence type="ECO:0008006" key="5">
    <source>
        <dbReference type="Google" id="ProtNLM"/>
    </source>
</evidence>
<feature type="transmembrane region" description="Helical" evidence="2">
    <location>
        <begin position="6"/>
        <end position="24"/>
    </location>
</feature>
<name>A0A1M5YWD1_9FIRM</name>
<proteinExistence type="predicted"/>
<keyword evidence="2" id="KW-0472">Membrane</keyword>
<evidence type="ECO:0000313" key="4">
    <source>
        <dbReference type="Proteomes" id="UP000183995"/>
    </source>
</evidence>
<organism evidence="3 4">
    <name type="scientific">Sporobacter termitidis DSM 10068</name>
    <dbReference type="NCBI Taxonomy" id="1123282"/>
    <lineage>
        <taxon>Bacteria</taxon>
        <taxon>Bacillati</taxon>
        <taxon>Bacillota</taxon>
        <taxon>Clostridia</taxon>
        <taxon>Eubacteriales</taxon>
        <taxon>Oscillospiraceae</taxon>
        <taxon>Sporobacter</taxon>
    </lineage>
</organism>
<dbReference type="Proteomes" id="UP000183995">
    <property type="component" value="Unassembled WGS sequence"/>
</dbReference>
<dbReference type="AlphaFoldDB" id="A0A1M5YWD1"/>
<keyword evidence="2" id="KW-1133">Transmembrane helix</keyword>
<dbReference type="OrthoDB" id="9814848at2"/>
<keyword evidence="4" id="KW-1185">Reference proteome</keyword>
<evidence type="ECO:0000313" key="3">
    <source>
        <dbReference type="EMBL" id="SHI16346.1"/>
    </source>
</evidence>
<feature type="transmembrane region" description="Helical" evidence="2">
    <location>
        <begin position="36"/>
        <end position="64"/>
    </location>
</feature>
<dbReference type="Pfam" id="PF14898">
    <property type="entry name" value="DUF4491"/>
    <property type="match status" value="1"/>
</dbReference>
<protein>
    <recommendedName>
        <fullName evidence="5">DUF4491 domain-containing protein</fullName>
    </recommendedName>
</protein>
<evidence type="ECO:0000256" key="2">
    <source>
        <dbReference type="SAM" id="Phobius"/>
    </source>
</evidence>
<accession>A0A1M5YWD1</accession>
<dbReference type="RefSeq" id="WP_073080447.1">
    <property type="nucleotide sequence ID" value="NZ_FQXV01000011.1"/>
</dbReference>
<feature type="region of interest" description="Disordered" evidence="1">
    <location>
        <begin position="87"/>
        <end position="107"/>
    </location>
</feature>
<reference evidence="3 4" key="1">
    <citation type="submission" date="2016-11" db="EMBL/GenBank/DDBJ databases">
        <authorList>
            <person name="Jaros S."/>
            <person name="Januszkiewicz K."/>
            <person name="Wedrychowicz H."/>
        </authorList>
    </citation>
    <scope>NUCLEOTIDE SEQUENCE [LARGE SCALE GENOMIC DNA]</scope>
    <source>
        <strain evidence="3 4">DSM 10068</strain>
    </source>
</reference>